<comment type="caution">
    <text evidence="2">The sequence shown here is derived from an EMBL/GenBank/DDBJ whole genome shotgun (WGS) entry which is preliminary data.</text>
</comment>
<sequence length="183" mass="19397">MHGEAIKASGPSLSPTRGEEEPAKRTRACPAAIKVTTHRLSPLGRHRPLTARQTYPRFSPPKPEGEGGGRESPPSPFVTLPELLPTPNPFPGRTRKKGGSTAHSFFSSSLSRLYFVPTLLVAKKRGNGWLSEKGSQEGGGGGGGGRSSSTNPLPRKPRPLGSSACSETRPPPPVLLRPSQTHN</sequence>
<dbReference type="Proteomes" id="UP001230504">
    <property type="component" value="Unassembled WGS sequence"/>
</dbReference>
<evidence type="ECO:0000313" key="2">
    <source>
        <dbReference type="EMBL" id="KAK1596051.1"/>
    </source>
</evidence>
<dbReference type="AlphaFoldDB" id="A0AAD8Q696"/>
<organism evidence="2 3">
    <name type="scientific">Colletotrichum navitas</name>
    <dbReference type="NCBI Taxonomy" id="681940"/>
    <lineage>
        <taxon>Eukaryota</taxon>
        <taxon>Fungi</taxon>
        <taxon>Dikarya</taxon>
        <taxon>Ascomycota</taxon>
        <taxon>Pezizomycotina</taxon>
        <taxon>Sordariomycetes</taxon>
        <taxon>Hypocreomycetidae</taxon>
        <taxon>Glomerellales</taxon>
        <taxon>Glomerellaceae</taxon>
        <taxon>Colletotrichum</taxon>
        <taxon>Colletotrichum graminicola species complex</taxon>
    </lineage>
</organism>
<evidence type="ECO:0000313" key="3">
    <source>
        <dbReference type="Proteomes" id="UP001230504"/>
    </source>
</evidence>
<evidence type="ECO:0000256" key="1">
    <source>
        <dbReference type="SAM" id="MobiDB-lite"/>
    </source>
</evidence>
<reference evidence="2" key="1">
    <citation type="submission" date="2021-06" db="EMBL/GenBank/DDBJ databases">
        <title>Comparative genomics, transcriptomics and evolutionary studies reveal genomic signatures of adaptation to plant cell wall in hemibiotrophic fungi.</title>
        <authorList>
            <consortium name="DOE Joint Genome Institute"/>
            <person name="Baroncelli R."/>
            <person name="Diaz J.F."/>
            <person name="Benocci T."/>
            <person name="Peng M."/>
            <person name="Battaglia E."/>
            <person name="Haridas S."/>
            <person name="Andreopoulos W."/>
            <person name="Labutti K."/>
            <person name="Pangilinan J."/>
            <person name="Floch G.L."/>
            <person name="Makela M.R."/>
            <person name="Henrissat B."/>
            <person name="Grigoriev I.V."/>
            <person name="Crouch J.A."/>
            <person name="De Vries R.P."/>
            <person name="Sukno S.A."/>
            <person name="Thon M.R."/>
        </authorList>
    </citation>
    <scope>NUCLEOTIDE SEQUENCE</scope>
    <source>
        <strain evidence="2">CBS 125086</strain>
    </source>
</reference>
<feature type="region of interest" description="Disordered" evidence="1">
    <location>
        <begin position="125"/>
        <end position="183"/>
    </location>
</feature>
<feature type="region of interest" description="Disordered" evidence="1">
    <location>
        <begin position="1"/>
        <end position="104"/>
    </location>
</feature>
<gene>
    <name evidence="2" type="ORF">LY79DRAFT_76363</name>
</gene>
<proteinExistence type="predicted"/>
<protein>
    <submittedName>
        <fullName evidence="2">Uncharacterized protein</fullName>
    </submittedName>
</protein>
<dbReference type="RefSeq" id="XP_060416970.1">
    <property type="nucleotide sequence ID" value="XM_060565115.1"/>
</dbReference>
<keyword evidence="3" id="KW-1185">Reference proteome</keyword>
<feature type="compositionally biased region" description="Gly residues" evidence="1">
    <location>
        <begin position="136"/>
        <end position="146"/>
    </location>
</feature>
<dbReference type="GeneID" id="85449355"/>
<dbReference type="EMBL" id="JAHLJV010000013">
    <property type="protein sequence ID" value="KAK1596051.1"/>
    <property type="molecule type" value="Genomic_DNA"/>
</dbReference>
<name>A0AAD8Q696_9PEZI</name>
<accession>A0AAD8Q696</accession>